<name>A0A835T2G0_CHLIN</name>
<dbReference type="PANTHER" id="PTHR16216:SF2">
    <property type="entry name" value="DYNEIN AXONEMAL ASSEMBLY FACTOR 5"/>
    <property type="match status" value="1"/>
</dbReference>
<protein>
    <recommendedName>
        <fullName evidence="5">TOG domain-containing protein</fullName>
    </recommendedName>
</protein>
<organism evidence="3 4">
    <name type="scientific">Chlamydomonas incerta</name>
    <dbReference type="NCBI Taxonomy" id="51695"/>
    <lineage>
        <taxon>Eukaryota</taxon>
        <taxon>Viridiplantae</taxon>
        <taxon>Chlorophyta</taxon>
        <taxon>core chlorophytes</taxon>
        <taxon>Chlorophyceae</taxon>
        <taxon>CS clade</taxon>
        <taxon>Chlamydomonadales</taxon>
        <taxon>Chlamydomonadaceae</taxon>
        <taxon>Chlamydomonas</taxon>
    </lineage>
</organism>
<accession>A0A835T2G0</accession>
<feature type="domain" description="Dynein axonemal assembly factor 5 TPR repeats" evidence="2">
    <location>
        <begin position="214"/>
        <end position="377"/>
    </location>
</feature>
<dbReference type="Pfam" id="PF25757">
    <property type="entry name" value="TPR_DNAAF5"/>
    <property type="match status" value="1"/>
</dbReference>
<evidence type="ECO:0008006" key="5">
    <source>
        <dbReference type="Google" id="ProtNLM"/>
    </source>
</evidence>
<dbReference type="EMBL" id="JAEHOC010000021">
    <property type="protein sequence ID" value="KAG2432604.1"/>
    <property type="molecule type" value="Genomic_DNA"/>
</dbReference>
<dbReference type="OrthoDB" id="413572at2759"/>
<dbReference type="PANTHER" id="PTHR16216">
    <property type="entry name" value="DYNEIN ASSEMBLY FACTOR 5, AXONEMAL"/>
    <property type="match status" value="1"/>
</dbReference>
<dbReference type="InterPro" id="IPR052623">
    <property type="entry name" value="DAAF5"/>
</dbReference>
<dbReference type="InterPro" id="IPR057978">
    <property type="entry name" value="TPR_DAAF5"/>
</dbReference>
<dbReference type="InterPro" id="IPR056497">
    <property type="entry name" value="HEAT_DAAF5"/>
</dbReference>
<comment type="caution">
    <text evidence="3">The sequence shown here is derived from an EMBL/GenBank/DDBJ whole genome shotgun (WGS) entry which is preliminary data.</text>
</comment>
<proteinExistence type="predicted"/>
<dbReference type="InterPro" id="IPR016024">
    <property type="entry name" value="ARM-type_fold"/>
</dbReference>
<gene>
    <name evidence="3" type="ORF">HXX76_008944</name>
</gene>
<evidence type="ECO:0000313" key="4">
    <source>
        <dbReference type="Proteomes" id="UP000650467"/>
    </source>
</evidence>
<evidence type="ECO:0000259" key="2">
    <source>
        <dbReference type="Pfam" id="PF25757"/>
    </source>
</evidence>
<dbReference type="AlphaFoldDB" id="A0A835T2G0"/>
<dbReference type="SUPFAM" id="SSF48371">
    <property type="entry name" value="ARM repeat"/>
    <property type="match status" value="1"/>
</dbReference>
<evidence type="ECO:0000259" key="1">
    <source>
        <dbReference type="Pfam" id="PF24573"/>
    </source>
</evidence>
<reference evidence="3" key="1">
    <citation type="journal article" date="2020" name="bioRxiv">
        <title>Comparative genomics of Chlamydomonas.</title>
        <authorList>
            <person name="Craig R.J."/>
            <person name="Hasan A.R."/>
            <person name="Ness R.W."/>
            <person name="Keightley P.D."/>
        </authorList>
    </citation>
    <scope>NUCLEOTIDE SEQUENCE</scope>
    <source>
        <strain evidence="3">SAG 7.73</strain>
    </source>
</reference>
<dbReference type="Pfam" id="PF24573">
    <property type="entry name" value="HEAT_DAAF5"/>
    <property type="match status" value="1"/>
</dbReference>
<feature type="domain" description="Dynein axonemal assembly factor 5 HEAT-repeat" evidence="1">
    <location>
        <begin position="502"/>
        <end position="727"/>
    </location>
</feature>
<dbReference type="Gene3D" id="1.25.10.10">
    <property type="entry name" value="Leucine-rich Repeat Variant"/>
    <property type="match status" value="3"/>
</dbReference>
<sequence>MSGTKKSVDEIWKELNAPKKPTQRTGVAGFAVGLGGLPGITSTVRTLPSASSMPTAAQAAASSSAAAARDAASVSGPHLAAAAPTADAVAYLATLQRTINCLADPDRGLRRTAAATLQDKLFKGDVATPAATPTQLRALLAEPPAPLLRPLVAMMGDSVERCRTVALAVLLSGGRAIAEADAKDQAAAATSAGGGAGGDGSGMGAGAGGAEALAALLPDVVPEMARRFGALPVQEPAEEVRLQIMQLAALLLDAAPPAALTRFAPELGAVLCRGLEDGFPDIKKAACCCIESACRRLPFGEALEPAAERLLGSLAPNLQHQHSRVRLAAIQALDALVGAGTPMSLVEEAVVPALRPVGHDRSQQVREAAFLALARWMGHSAAGTGTGATAAATAATAAAGGSGPAEATATAAAAPPPRCDARAYVPSLLPLLLIGVSDPQPGTAELALGLVEGVGSAWAAAEDAQAAASAAAEAEGDGAEVSAAADELALRVAACSLGAPYGGRPGDGARRMVRALLGEQLPPLVKGLSEWTAGLRVAAARGLHTTLVLAEDGAAAHLKHLLPALCSAIADEEVDVAAHVMACVHVVGAHVSAEDWLPRMLDTLSASPSASAAASAAAGITPVADAASAAGAASTGPATGGMSTSQRTQTLVVLSGLLHAAGRARRRLPPPLLARLAAALAAEPMLAAAAEHGAVRQQLLGAAVNALSWAGAAAGAAEVALPLHVVLLQLYGSELGAAAAAVRAAPAPFVGGQRGSGAAAAAAAAAAVAASPAAAAALGAMDTLAAACRGQAGAASSAGTDAEAGADAGAGASSGAASTSGAAELVDRHRAWILSALLDDPAAAAAIDGSPNGQLPGWRARPGDATWMCVLRAALHTASPAAVAGLAPALVAAVGPLVGDKDRPASLRLALLELVDGLLEDPERGPALASGAGLALITDALMPPLVWHAGKTAAAVRYAAVTALATLLGRRLPDPQHLLLALEPPGSVAALPPAAQAGAAAAAGVAGVAGAAAAPQGLLPLLTASLDEDWYTDLRLAACYVAEQLLEVAGPALSDASRRALYPELHKRLDDAHNAVRVAACGALRAFVRAAGPAYCDTNSGYLVAGVIIHMDDSDPAVQEAACAVLLEAAAAKPGVTGAEVRKVRDRFRSKHYCDRVLAACSDK</sequence>
<evidence type="ECO:0000313" key="3">
    <source>
        <dbReference type="EMBL" id="KAG2432604.1"/>
    </source>
</evidence>
<dbReference type="InterPro" id="IPR011989">
    <property type="entry name" value="ARM-like"/>
</dbReference>
<dbReference type="Proteomes" id="UP000650467">
    <property type="component" value="Unassembled WGS sequence"/>
</dbReference>
<keyword evidence="4" id="KW-1185">Reference proteome</keyword>